<dbReference type="EMBL" id="GL883102">
    <property type="protein sequence ID" value="EGG07897.1"/>
    <property type="molecule type" value="Genomic_DNA"/>
</dbReference>
<keyword evidence="1" id="KW-0732">Signal</keyword>
<sequence length="106" mass="12440">MSWSIATLLLLCSAAFRLMFISSSEFNTPSGYVQFYKFNPNSNQTKQKNGFCADFFLEKAREEAGQMNKTTKKRFETYLSIELSRNQKSGRFCISFELWIYVWRNA</sequence>
<organism evidence="3">
    <name type="scientific">Melampsora larici-populina (strain 98AG31 / pathotype 3-4-7)</name>
    <name type="common">Poplar leaf rust fungus</name>
    <dbReference type="NCBI Taxonomy" id="747676"/>
    <lineage>
        <taxon>Eukaryota</taxon>
        <taxon>Fungi</taxon>
        <taxon>Dikarya</taxon>
        <taxon>Basidiomycota</taxon>
        <taxon>Pucciniomycotina</taxon>
        <taxon>Pucciniomycetes</taxon>
        <taxon>Pucciniales</taxon>
        <taxon>Melampsoraceae</taxon>
        <taxon>Melampsora</taxon>
    </lineage>
</organism>
<evidence type="ECO:0008006" key="4">
    <source>
        <dbReference type="Google" id="ProtNLM"/>
    </source>
</evidence>
<dbReference type="RefSeq" id="XP_007408662.1">
    <property type="nucleotide sequence ID" value="XM_007408600.1"/>
</dbReference>
<protein>
    <recommendedName>
        <fullName evidence="4">Secreted protein</fullName>
    </recommendedName>
</protein>
<name>F4RHX0_MELLP</name>
<evidence type="ECO:0000313" key="2">
    <source>
        <dbReference type="EMBL" id="EGG07897.1"/>
    </source>
</evidence>
<dbReference type="HOGENOM" id="CLU_2223816_0_0_1"/>
<gene>
    <name evidence="2" type="ORF">MELLADRAFT_62183</name>
</gene>
<dbReference type="Proteomes" id="UP000001072">
    <property type="component" value="Unassembled WGS sequence"/>
</dbReference>
<dbReference type="AlphaFoldDB" id="F4RHX0"/>
<dbReference type="GeneID" id="18929859"/>
<dbReference type="InParanoid" id="F4RHX0"/>
<accession>F4RHX0</accession>
<proteinExistence type="predicted"/>
<evidence type="ECO:0000256" key="1">
    <source>
        <dbReference type="SAM" id="SignalP"/>
    </source>
</evidence>
<evidence type="ECO:0000313" key="3">
    <source>
        <dbReference type="Proteomes" id="UP000001072"/>
    </source>
</evidence>
<feature type="signal peptide" evidence="1">
    <location>
        <begin position="1"/>
        <end position="23"/>
    </location>
</feature>
<dbReference type="VEuPathDB" id="FungiDB:MELLADRAFT_62183"/>
<reference evidence="3" key="1">
    <citation type="journal article" date="2011" name="Proc. Natl. Acad. Sci. U.S.A.">
        <title>Obligate biotrophy features unraveled by the genomic analysis of rust fungi.</title>
        <authorList>
            <person name="Duplessis S."/>
            <person name="Cuomo C.A."/>
            <person name="Lin Y.-C."/>
            <person name="Aerts A."/>
            <person name="Tisserant E."/>
            <person name="Veneault-Fourrey C."/>
            <person name="Joly D.L."/>
            <person name="Hacquard S."/>
            <person name="Amselem J."/>
            <person name="Cantarel B.L."/>
            <person name="Chiu R."/>
            <person name="Coutinho P.M."/>
            <person name="Feau N."/>
            <person name="Field M."/>
            <person name="Frey P."/>
            <person name="Gelhaye E."/>
            <person name="Goldberg J."/>
            <person name="Grabherr M.G."/>
            <person name="Kodira C.D."/>
            <person name="Kohler A."/>
            <person name="Kuees U."/>
            <person name="Lindquist E.A."/>
            <person name="Lucas S.M."/>
            <person name="Mago R."/>
            <person name="Mauceli E."/>
            <person name="Morin E."/>
            <person name="Murat C."/>
            <person name="Pangilinan J.L."/>
            <person name="Park R."/>
            <person name="Pearson M."/>
            <person name="Quesneville H."/>
            <person name="Rouhier N."/>
            <person name="Sakthikumar S."/>
            <person name="Salamov A.A."/>
            <person name="Schmutz J."/>
            <person name="Selles B."/>
            <person name="Shapiro H."/>
            <person name="Tanguay P."/>
            <person name="Tuskan G.A."/>
            <person name="Henrissat B."/>
            <person name="Van de Peer Y."/>
            <person name="Rouze P."/>
            <person name="Ellis J.G."/>
            <person name="Dodds P.N."/>
            <person name="Schein J.E."/>
            <person name="Zhong S."/>
            <person name="Hamelin R.C."/>
            <person name="Grigoriev I.V."/>
            <person name="Szabo L.J."/>
            <person name="Martin F."/>
        </authorList>
    </citation>
    <scope>NUCLEOTIDE SEQUENCE [LARGE SCALE GENOMIC DNA]</scope>
    <source>
        <strain evidence="3">98AG31 / pathotype 3-4-7</strain>
    </source>
</reference>
<feature type="chain" id="PRO_5003321613" description="Secreted protein" evidence="1">
    <location>
        <begin position="24"/>
        <end position="106"/>
    </location>
</feature>
<keyword evidence="3" id="KW-1185">Reference proteome</keyword>
<dbReference type="KEGG" id="mlr:MELLADRAFT_62183"/>